<dbReference type="RefSeq" id="WP_180281945.1">
    <property type="nucleotide sequence ID" value="NZ_JABFDB010000006.1"/>
</dbReference>
<keyword evidence="3" id="KW-0804">Transcription</keyword>
<dbReference type="SMART" id="SM00420">
    <property type="entry name" value="HTH_DEOR"/>
    <property type="match status" value="1"/>
</dbReference>
<proteinExistence type="predicted"/>
<dbReference type="PROSITE" id="PS51000">
    <property type="entry name" value="HTH_DEOR_2"/>
    <property type="match status" value="1"/>
</dbReference>
<feature type="domain" description="HTH deoR-type" evidence="4">
    <location>
        <begin position="15"/>
        <end position="70"/>
    </location>
</feature>
<comment type="caution">
    <text evidence="5">The sequence shown here is derived from an EMBL/GenBank/DDBJ whole genome shotgun (WGS) entry which is preliminary data.</text>
</comment>
<dbReference type="PANTHER" id="PTHR30363">
    <property type="entry name" value="HTH-TYPE TRANSCRIPTIONAL REGULATOR SRLR-RELATED"/>
    <property type="match status" value="1"/>
</dbReference>
<dbReference type="Gene3D" id="1.10.10.10">
    <property type="entry name" value="Winged helix-like DNA-binding domain superfamily/Winged helix DNA-binding domain"/>
    <property type="match status" value="1"/>
</dbReference>
<dbReference type="EMBL" id="JABFDB010000006">
    <property type="protein sequence ID" value="NYZ20178.1"/>
    <property type="molecule type" value="Genomic_DNA"/>
</dbReference>
<dbReference type="PRINTS" id="PR00037">
    <property type="entry name" value="HTHLACR"/>
</dbReference>
<keyword evidence="6" id="KW-1185">Reference proteome</keyword>
<dbReference type="InterPro" id="IPR037171">
    <property type="entry name" value="NagB/RpiA_transferase-like"/>
</dbReference>
<protein>
    <submittedName>
        <fullName evidence="5">DeoR/GlpR transcriptional regulator</fullName>
    </submittedName>
</protein>
<sequence length="269" mass="27421">MPRAPRTSTPPAAPLPPRQGAILAIVTDQGFATVEALAERFGVSPQTIRREIIQLDRAGLLQRFHGGAGLPGPTVRLGYARKQTLAAPAKDRIGAAAAALVPDGASVFLDVGTTVEAVARALRDKRGLRVFTSSLPAAMLLAGHDSTEVYVTGGVVRGADGSLVGDSVTQAIAQLHVDVAMIGFSGVGEDGSLMDFDIQKVAVKQAIMANARSAVAVGDGLKFAHAAVVRIGPPAAFARLVTDTPPPAPLAERFRAAGLAVTVASGGAG</sequence>
<dbReference type="InterPro" id="IPR014036">
    <property type="entry name" value="DeoR-like_C"/>
</dbReference>
<dbReference type="SMART" id="SM01134">
    <property type="entry name" value="DeoRC"/>
    <property type="match status" value="1"/>
</dbReference>
<organism evidence="5 6">
    <name type="scientific">Azospirillum oleiclasticum</name>
    <dbReference type="NCBI Taxonomy" id="2735135"/>
    <lineage>
        <taxon>Bacteria</taxon>
        <taxon>Pseudomonadati</taxon>
        <taxon>Pseudomonadota</taxon>
        <taxon>Alphaproteobacteria</taxon>
        <taxon>Rhodospirillales</taxon>
        <taxon>Azospirillaceae</taxon>
        <taxon>Azospirillum</taxon>
    </lineage>
</organism>
<gene>
    <name evidence="5" type="ORF">HND93_10685</name>
</gene>
<evidence type="ECO:0000313" key="5">
    <source>
        <dbReference type="EMBL" id="NYZ20178.1"/>
    </source>
</evidence>
<evidence type="ECO:0000259" key="4">
    <source>
        <dbReference type="PROSITE" id="PS51000"/>
    </source>
</evidence>
<dbReference type="SUPFAM" id="SSF46785">
    <property type="entry name" value="Winged helix' DNA-binding domain"/>
    <property type="match status" value="1"/>
</dbReference>
<dbReference type="PANTHER" id="PTHR30363:SF4">
    <property type="entry name" value="GLYCEROL-3-PHOSPHATE REGULON REPRESSOR"/>
    <property type="match status" value="1"/>
</dbReference>
<evidence type="ECO:0000313" key="6">
    <source>
        <dbReference type="Proteomes" id="UP000584642"/>
    </source>
</evidence>
<evidence type="ECO:0000256" key="1">
    <source>
        <dbReference type="ARBA" id="ARBA00022491"/>
    </source>
</evidence>
<accession>A0ABX2TAK2</accession>
<dbReference type="Gene3D" id="3.30.750.70">
    <property type="entry name" value="4-hydroxybutyrate coenzyme like domains"/>
    <property type="match status" value="1"/>
</dbReference>
<keyword evidence="2" id="KW-0805">Transcription regulation</keyword>
<dbReference type="SUPFAM" id="SSF100950">
    <property type="entry name" value="NagB/RpiA/CoA transferase-like"/>
    <property type="match status" value="1"/>
</dbReference>
<dbReference type="Proteomes" id="UP000584642">
    <property type="component" value="Unassembled WGS sequence"/>
</dbReference>
<dbReference type="InterPro" id="IPR036390">
    <property type="entry name" value="WH_DNA-bd_sf"/>
</dbReference>
<dbReference type="InterPro" id="IPR001034">
    <property type="entry name" value="DeoR_HTH"/>
</dbReference>
<dbReference type="Pfam" id="PF00455">
    <property type="entry name" value="DeoRC"/>
    <property type="match status" value="1"/>
</dbReference>
<evidence type="ECO:0000256" key="3">
    <source>
        <dbReference type="ARBA" id="ARBA00023163"/>
    </source>
</evidence>
<reference evidence="5 6" key="1">
    <citation type="submission" date="2020-05" db="EMBL/GenBank/DDBJ databases">
        <title>Azospirillum oleiclasticum sp. nov, a nitrogen-fixing and heavy crude oil-emulsifying bacterium isolated from the crude oil of Yumen Oilfield.</title>
        <authorList>
            <person name="Wu D."/>
            <person name="Cai M."/>
            <person name="Zhang X."/>
        </authorList>
    </citation>
    <scope>NUCLEOTIDE SEQUENCE [LARGE SCALE GENOMIC DNA]</scope>
    <source>
        <strain evidence="5 6">ROY-1-1-2</strain>
    </source>
</reference>
<name>A0ABX2TAK2_9PROT</name>
<dbReference type="InterPro" id="IPR036388">
    <property type="entry name" value="WH-like_DNA-bd_sf"/>
</dbReference>
<dbReference type="InterPro" id="IPR050313">
    <property type="entry name" value="Carb_Metab_HTH_regulators"/>
</dbReference>
<evidence type="ECO:0000256" key="2">
    <source>
        <dbReference type="ARBA" id="ARBA00023015"/>
    </source>
</evidence>
<dbReference type="Pfam" id="PF08220">
    <property type="entry name" value="HTH_DeoR"/>
    <property type="match status" value="1"/>
</dbReference>
<keyword evidence="1" id="KW-0678">Repressor</keyword>